<feature type="region of interest" description="Disordered" evidence="1">
    <location>
        <begin position="92"/>
        <end position="150"/>
    </location>
</feature>
<dbReference type="AlphaFoldDB" id="A0A5B7FB45"/>
<gene>
    <name evidence="2" type="ORF">E2C01_036101</name>
</gene>
<feature type="region of interest" description="Disordered" evidence="1">
    <location>
        <begin position="1"/>
        <end position="30"/>
    </location>
</feature>
<evidence type="ECO:0000313" key="3">
    <source>
        <dbReference type="Proteomes" id="UP000324222"/>
    </source>
</evidence>
<dbReference type="EMBL" id="VSRR010005452">
    <property type="protein sequence ID" value="MPC42479.1"/>
    <property type="molecule type" value="Genomic_DNA"/>
</dbReference>
<organism evidence="2 3">
    <name type="scientific">Portunus trituberculatus</name>
    <name type="common">Swimming crab</name>
    <name type="synonym">Neptunus trituberculatus</name>
    <dbReference type="NCBI Taxonomy" id="210409"/>
    <lineage>
        <taxon>Eukaryota</taxon>
        <taxon>Metazoa</taxon>
        <taxon>Ecdysozoa</taxon>
        <taxon>Arthropoda</taxon>
        <taxon>Crustacea</taxon>
        <taxon>Multicrustacea</taxon>
        <taxon>Malacostraca</taxon>
        <taxon>Eumalacostraca</taxon>
        <taxon>Eucarida</taxon>
        <taxon>Decapoda</taxon>
        <taxon>Pleocyemata</taxon>
        <taxon>Brachyura</taxon>
        <taxon>Eubrachyura</taxon>
        <taxon>Portunoidea</taxon>
        <taxon>Portunidae</taxon>
        <taxon>Portuninae</taxon>
        <taxon>Portunus</taxon>
    </lineage>
</organism>
<sequence>MQNIAVDAHGGCQRRQHRNPKSSTGHPADLGAVLPGAIVVVEGTVVNQQRQDRQQRHAPGTHGRLPHKSRNVGTHHLDKVEVLMHCLHQHPPEGRQDEVVQGDSHAAAQRDADCLGPPPPLKEKEGEENEQKAEQGKATTHHCNGVQHGRVRARESRRLVVINELREAGEVVAVTHVVVSLAPSGVAAFLRPATAVAAGLKVPEDTFGVIARKPRFEVYFDWFSQAAHFCAKGGLYHLTVHLVATLPSFQSLHCFTLLKEFIVPVHGKEKSQRLVVGFLFLRLFTRRYMQADVRRQDDGGCRVLQIGLGDPDHQCFFPLSAHRLLHGLVTNHWGLWSQREALYS</sequence>
<dbReference type="Proteomes" id="UP000324222">
    <property type="component" value="Unassembled WGS sequence"/>
</dbReference>
<name>A0A5B7FB45_PORTR</name>
<keyword evidence="3" id="KW-1185">Reference proteome</keyword>
<feature type="region of interest" description="Disordered" evidence="1">
    <location>
        <begin position="48"/>
        <end position="72"/>
    </location>
</feature>
<reference evidence="2 3" key="1">
    <citation type="submission" date="2019-05" db="EMBL/GenBank/DDBJ databases">
        <title>Another draft genome of Portunus trituberculatus and its Hox gene families provides insights of decapod evolution.</title>
        <authorList>
            <person name="Jeong J.-H."/>
            <person name="Song I."/>
            <person name="Kim S."/>
            <person name="Choi T."/>
            <person name="Kim D."/>
            <person name="Ryu S."/>
            <person name="Kim W."/>
        </authorList>
    </citation>
    <scope>NUCLEOTIDE SEQUENCE [LARGE SCALE GENOMIC DNA]</scope>
    <source>
        <tissue evidence="2">Muscle</tissue>
    </source>
</reference>
<protein>
    <submittedName>
        <fullName evidence="2">Uncharacterized protein</fullName>
    </submittedName>
</protein>
<proteinExistence type="predicted"/>
<accession>A0A5B7FB45</accession>
<evidence type="ECO:0000313" key="2">
    <source>
        <dbReference type="EMBL" id="MPC42479.1"/>
    </source>
</evidence>
<feature type="compositionally biased region" description="Basic and acidic residues" evidence="1">
    <location>
        <begin position="121"/>
        <end position="135"/>
    </location>
</feature>
<comment type="caution">
    <text evidence="2">The sequence shown here is derived from an EMBL/GenBank/DDBJ whole genome shotgun (WGS) entry which is preliminary data.</text>
</comment>
<evidence type="ECO:0000256" key="1">
    <source>
        <dbReference type="SAM" id="MobiDB-lite"/>
    </source>
</evidence>